<gene>
    <name evidence="7" type="primary">fmt</name>
    <name evidence="7" type="ORF">FEAC_19420</name>
</gene>
<dbReference type="GO" id="GO:0004479">
    <property type="term" value="F:methionyl-tRNA formyltransferase activity"/>
    <property type="evidence" value="ECO:0007669"/>
    <property type="project" value="UniProtKB-EC"/>
</dbReference>
<sequence length="290" mass="31584">MRIAFFGTGAVSVAYLETLLDAGFEVTAVVTKRPKRRSRNGRVEPTAVAALGERRGLKVLTALADLDLLDFELGIVVSYGRILPDQLVNTHPFLNVHYSLLPSFRGAAPVERSVLAGGVAAGVTLMRLVAEMDAGPIYESVPVAIEDFDLSTAYERLTTAGCALMRDWLARDDDWITTAAHPQVGTPTYAPKIVDADLIIRSYESALQGYRRHLLGRAYFYCDSKRVRLLRAHVDEADSSFPLGSIVDGKIQTARGMLVPELVRPEGRSTMSFADFLRGSRVTAIGTSPG</sequence>
<dbReference type="CDD" id="cd08646">
    <property type="entry name" value="FMT_core_Met-tRNA-FMT_N"/>
    <property type="match status" value="1"/>
</dbReference>
<dbReference type="STRING" id="1121877.FEAC_19420"/>
<evidence type="ECO:0000256" key="3">
    <source>
        <dbReference type="ARBA" id="ARBA00022679"/>
    </source>
</evidence>
<feature type="domain" description="Formyl transferase N-terminal" evidence="5">
    <location>
        <begin position="1"/>
        <end position="162"/>
    </location>
</feature>
<dbReference type="InterPro" id="IPR011034">
    <property type="entry name" value="Formyl_transferase-like_C_sf"/>
</dbReference>
<evidence type="ECO:0000256" key="1">
    <source>
        <dbReference type="ARBA" id="ARBA00010699"/>
    </source>
</evidence>
<evidence type="ECO:0000313" key="7">
    <source>
        <dbReference type="EMBL" id="KJE76332.1"/>
    </source>
</evidence>
<feature type="domain" description="Formyl transferase C-terminal" evidence="6">
    <location>
        <begin position="217"/>
        <end position="280"/>
    </location>
</feature>
<name>A0A0D8FVR1_9ACTN</name>
<dbReference type="InterPro" id="IPR005793">
    <property type="entry name" value="Formyl_trans_C"/>
</dbReference>
<dbReference type="SUPFAM" id="SSF53328">
    <property type="entry name" value="Formyltransferase"/>
    <property type="match status" value="1"/>
</dbReference>
<dbReference type="Proteomes" id="UP000032336">
    <property type="component" value="Unassembled WGS sequence"/>
</dbReference>
<dbReference type="SUPFAM" id="SSF50486">
    <property type="entry name" value="FMT C-terminal domain-like"/>
    <property type="match status" value="1"/>
</dbReference>
<evidence type="ECO:0000256" key="4">
    <source>
        <dbReference type="ARBA" id="ARBA00022917"/>
    </source>
</evidence>
<dbReference type="OrthoDB" id="9802815at2"/>
<dbReference type="InterPro" id="IPR002376">
    <property type="entry name" value="Formyl_transf_N"/>
</dbReference>
<dbReference type="InterPro" id="IPR036477">
    <property type="entry name" value="Formyl_transf_N_sf"/>
</dbReference>
<evidence type="ECO:0000259" key="5">
    <source>
        <dbReference type="Pfam" id="PF00551"/>
    </source>
</evidence>
<dbReference type="RefSeq" id="WP_035390332.1">
    <property type="nucleotide sequence ID" value="NZ_JQKF01000023.1"/>
</dbReference>
<dbReference type="PANTHER" id="PTHR11138">
    <property type="entry name" value="METHIONYL-TRNA FORMYLTRANSFERASE"/>
    <property type="match status" value="1"/>
</dbReference>
<dbReference type="EMBL" id="JXUW01000018">
    <property type="protein sequence ID" value="KJE76332.1"/>
    <property type="molecule type" value="Genomic_DNA"/>
</dbReference>
<accession>A0A0D8FVR1</accession>
<reference evidence="7 8" key="1">
    <citation type="submission" date="2015-01" db="EMBL/GenBank/DDBJ databases">
        <title>Draft genome of the acidophilic iron oxidizer Ferrimicrobium acidiphilum strain T23.</title>
        <authorList>
            <person name="Poehlein A."/>
            <person name="Eisen S."/>
            <person name="Schloemann M."/>
            <person name="Johnson B.D."/>
            <person name="Daniel R."/>
            <person name="Muehling M."/>
        </authorList>
    </citation>
    <scope>NUCLEOTIDE SEQUENCE [LARGE SCALE GENOMIC DNA]</scope>
    <source>
        <strain evidence="7 8">T23</strain>
    </source>
</reference>
<dbReference type="eggNOG" id="COG0223">
    <property type="taxonomic scope" value="Bacteria"/>
</dbReference>
<dbReference type="Gene3D" id="3.40.50.12230">
    <property type="match status" value="1"/>
</dbReference>
<evidence type="ECO:0000259" key="6">
    <source>
        <dbReference type="Pfam" id="PF02911"/>
    </source>
</evidence>
<evidence type="ECO:0000256" key="2">
    <source>
        <dbReference type="ARBA" id="ARBA00012261"/>
    </source>
</evidence>
<evidence type="ECO:0000313" key="8">
    <source>
        <dbReference type="Proteomes" id="UP000032336"/>
    </source>
</evidence>
<keyword evidence="8" id="KW-1185">Reference proteome</keyword>
<dbReference type="EC" id="2.1.2.9" evidence="2"/>
<dbReference type="AlphaFoldDB" id="A0A0D8FVR1"/>
<organism evidence="7 8">
    <name type="scientific">Ferrimicrobium acidiphilum DSM 19497</name>
    <dbReference type="NCBI Taxonomy" id="1121877"/>
    <lineage>
        <taxon>Bacteria</taxon>
        <taxon>Bacillati</taxon>
        <taxon>Actinomycetota</taxon>
        <taxon>Acidimicrobiia</taxon>
        <taxon>Acidimicrobiales</taxon>
        <taxon>Acidimicrobiaceae</taxon>
        <taxon>Ferrimicrobium</taxon>
    </lineage>
</organism>
<dbReference type="PANTHER" id="PTHR11138:SF5">
    <property type="entry name" value="METHIONYL-TRNA FORMYLTRANSFERASE, MITOCHONDRIAL"/>
    <property type="match status" value="1"/>
</dbReference>
<proteinExistence type="inferred from homology"/>
<protein>
    <recommendedName>
        <fullName evidence="2">methionyl-tRNA formyltransferase</fullName>
        <ecNumber evidence="2">2.1.2.9</ecNumber>
    </recommendedName>
</protein>
<dbReference type="GeneID" id="78373064"/>
<dbReference type="Pfam" id="PF00551">
    <property type="entry name" value="Formyl_trans_N"/>
    <property type="match status" value="1"/>
</dbReference>
<keyword evidence="3 7" id="KW-0808">Transferase</keyword>
<comment type="caution">
    <text evidence="7">The sequence shown here is derived from an EMBL/GenBank/DDBJ whole genome shotgun (WGS) entry which is preliminary data.</text>
</comment>
<keyword evidence="4" id="KW-0648">Protein biosynthesis</keyword>
<comment type="similarity">
    <text evidence="1">Belongs to the Fmt family.</text>
</comment>
<dbReference type="Pfam" id="PF02911">
    <property type="entry name" value="Formyl_trans_C"/>
    <property type="match status" value="1"/>
</dbReference>
<dbReference type="InterPro" id="IPR041711">
    <property type="entry name" value="Met-tRNA-FMT_N"/>
</dbReference>